<reference evidence="2" key="1">
    <citation type="submission" date="2022-06" db="EMBL/GenBank/DDBJ databases">
        <title>Akkermansia biwalacus sp. nov., an anaerobic mucin-degrading bacterium isolated from human intestine.</title>
        <authorList>
            <person name="Kobayashi Y."/>
            <person name="Inoue S."/>
            <person name="Kawahara T."/>
            <person name="Kohda N."/>
        </authorList>
    </citation>
    <scope>NUCLEOTIDE SEQUENCE</scope>
    <source>
        <strain evidence="2">WON2089</strain>
    </source>
</reference>
<keyword evidence="1" id="KW-0812">Transmembrane</keyword>
<sequence>MKGQQKDTFCNLAGWSWGLLLVMAACALPDLWKVIRVYRGLEEIGWENLLWAAFFLLAGVLCFFSMRQFQVKVGEDGITVTRFLRPPLFMDWRCIKSASCGSMGANEWLVLKSNDNMVKIGRVELGKGRYDLLCGMVKEKLRQVHQEALREDGEFLPLDKRKLMYRNILYIIPVALWAVGSGGAAPPARMRPDARIWG</sequence>
<dbReference type="Proteomes" id="UP001062263">
    <property type="component" value="Chromosome"/>
</dbReference>
<accession>A0ABM7ZDX9</accession>
<name>A0ABM7ZDX9_9BACT</name>
<feature type="transmembrane region" description="Helical" evidence="1">
    <location>
        <begin position="12"/>
        <end position="32"/>
    </location>
</feature>
<gene>
    <name evidence="2" type="ORF">Abiwalacus_04390</name>
</gene>
<evidence type="ECO:0000313" key="3">
    <source>
        <dbReference type="Proteomes" id="UP001062263"/>
    </source>
</evidence>
<keyword evidence="1" id="KW-0472">Membrane</keyword>
<dbReference type="EMBL" id="AP025943">
    <property type="protein sequence ID" value="BDL42865.1"/>
    <property type="molecule type" value="Genomic_DNA"/>
</dbReference>
<dbReference type="PROSITE" id="PS51257">
    <property type="entry name" value="PROKAR_LIPOPROTEIN"/>
    <property type="match status" value="1"/>
</dbReference>
<organism evidence="2 3">
    <name type="scientific">Akkermansia biwaensis</name>
    <dbReference type="NCBI Taxonomy" id="2946555"/>
    <lineage>
        <taxon>Bacteria</taxon>
        <taxon>Pseudomonadati</taxon>
        <taxon>Verrucomicrobiota</taxon>
        <taxon>Verrucomicrobiia</taxon>
        <taxon>Verrucomicrobiales</taxon>
        <taxon>Akkermansiaceae</taxon>
        <taxon>Akkermansia</taxon>
    </lineage>
</organism>
<protein>
    <recommendedName>
        <fullName evidence="4">PH domain-containing protein</fullName>
    </recommendedName>
</protein>
<keyword evidence="1" id="KW-1133">Transmembrane helix</keyword>
<evidence type="ECO:0000256" key="1">
    <source>
        <dbReference type="SAM" id="Phobius"/>
    </source>
</evidence>
<keyword evidence="3" id="KW-1185">Reference proteome</keyword>
<feature type="transmembrane region" description="Helical" evidence="1">
    <location>
        <begin position="168"/>
        <end position="188"/>
    </location>
</feature>
<evidence type="ECO:0008006" key="4">
    <source>
        <dbReference type="Google" id="ProtNLM"/>
    </source>
</evidence>
<evidence type="ECO:0000313" key="2">
    <source>
        <dbReference type="EMBL" id="BDL42865.1"/>
    </source>
</evidence>
<feature type="transmembrane region" description="Helical" evidence="1">
    <location>
        <begin position="44"/>
        <end position="64"/>
    </location>
</feature>
<dbReference type="RefSeq" id="WP_067571066.1">
    <property type="nucleotide sequence ID" value="NZ_AP025943.1"/>
</dbReference>
<proteinExistence type="predicted"/>